<dbReference type="STRING" id="415747.SAMN03097708_01911"/>
<dbReference type="PANTHER" id="PTHR23150:SF36">
    <property type="entry name" value="HERCYNINE OXYGENASE"/>
    <property type="match status" value="1"/>
</dbReference>
<dbReference type="InterPro" id="IPR017806">
    <property type="entry name" value="EgtB"/>
</dbReference>
<accession>A0A1G5QES1</accession>
<evidence type="ECO:0000256" key="3">
    <source>
        <dbReference type="ARBA" id="ARBA00037882"/>
    </source>
</evidence>
<dbReference type="SUPFAM" id="SSF109854">
    <property type="entry name" value="DinB/YfiT-like putative metalloenzymes"/>
    <property type="match status" value="1"/>
</dbReference>
<feature type="domain" description="Sulfatase-modifying factor enzyme-like" evidence="4">
    <location>
        <begin position="206"/>
        <end position="339"/>
    </location>
</feature>
<evidence type="ECO:0000256" key="2">
    <source>
        <dbReference type="ARBA" id="ARBA00023004"/>
    </source>
</evidence>
<dbReference type="NCBIfam" id="TIGR03440">
    <property type="entry name" value="egtB_TIGR03440"/>
    <property type="match status" value="1"/>
</dbReference>
<dbReference type="SUPFAM" id="SSF56436">
    <property type="entry name" value="C-type lectin-like"/>
    <property type="match status" value="1"/>
</dbReference>
<evidence type="ECO:0000313" key="6">
    <source>
        <dbReference type="EMBL" id="SCZ59709.1"/>
    </source>
</evidence>
<reference evidence="6 7" key="1">
    <citation type="submission" date="2016-10" db="EMBL/GenBank/DDBJ databases">
        <authorList>
            <person name="de Groot N.N."/>
        </authorList>
    </citation>
    <scope>NUCLEOTIDE SEQUENCE [LARGE SCALE GENOMIC DNA]</scope>
    <source>
        <strain evidence="6 7">HLD2</strain>
    </source>
</reference>
<gene>
    <name evidence="6" type="ORF">SAMN03097708_01911</name>
</gene>
<dbReference type="Gene3D" id="3.90.1580.10">
    <property type="entry name" value="paralog of FGE (formylglycine-generating enzyme)"/>
    <property type="match status" value="1"/>
</dbReference>
<proteinExistence type="predicted"/>
<dbReference type="InterPro" id="IPR005532">
    <property type="entry name" value="SUMF_dom"/>
</dbReference>
<dbReference type="Pfam" id="PF03781">
    <property type="entry name" value="FGE-sulfatase"/>
    <property type="match status" value="2"/>
</dbReference>
<dbReference type="InterPro" id="IPR042095">
    <property type="entry name" value="SUMF_sf"/>
</dbReference>
<dbReference type="Pfam" id="PF12867">
    <property type="entry name" value="DinB_2"/>
    <property type="match status" value="1"/>
</dbReference>
<dbReference type="RefSeq" id="WP_092995938.1">
    <property type="nucleotide sequence ID" value="NZ_FMWD01000005.1"/>
</dbReference>
<protein>
    <submittedName>
        <fullName evidence="6">Ergothioneine biosynthesis protein EgtB</fullName>
    </submittedName>
</protein>
<keyword evidence="7" id="KW-1185">Reference proteome</keyword>
<dbReference type="AlphaFoldDB" id="A0A1G5QES1"/>
<keyword evidence="2" id="KW-0408">Iron</keyword>
<dbReference type="GO" id="GO:0052699">
    <property type="term" value="P:ergothioneine biosynthetic process"/>
    <property type="evidence" value="ECO:0007669"/>
    <property type="project" value="InterPro"/>
</dbReference>
<dbReference type="OrthoDB" id="9768004at2"/>
<feature type="domain" description="DinB-like" evidence="5">
    <location>
        <begin position="20"/>
        <end position="155"/>
    </location>
</feature>
<dbReference type="InterPro" id="IPR034660">
    <property type="entry name" value="DinB/YfiT-like"/>
</dbReference>
<organism evidence="6 7">
    <name type="scientific">Thiohalomonas denitrificans</name>
    <dbReference type="NCBI Taxonomy" id="415747"/>
    <lineage>
        <taxon>Bacteria</taxon>
        <taxon>Pseudomonadati</taxon>
        <taxon>Pseudomonadota</taxon>
        <taxon>Gammaproteobacteria</taxon>
        <taxon>Thiohalomonadales</taxon>
        <taxon>Thiohalomonadaceae</taxon>
        <taxon>Thiohalomonas</taxon>
    </lineage>
</organism>
<dbReference type="InterPro" id="IPR016187">
    <property type="entry name" value="CTDL_fold"/>
</dbReference>
<sequence length="428" mass="49686">MPRTEGLHVADDKREQLIDQYRGTRDVSEKLCDPLAIEDYVVQTIPEASPPKWHLAHVTWFFETFLLKVFVPRYRPFHPLFEFLFNSYYNSVGAQWPRSRRGELSRPTVEEVYAYRACVDEAIVSLVNTATVADWAEIAWRLQLGINHEQQHQELLLTDLKQNLSLNPLYPAYREDLPAPSGRQAPALSWLHFEPAEPLIGHSGDVFAFDNETPRHRVLLQGFRLASRPVTNGEFQAFIEEGGYSEPSLWLSDGWSVLRAHDWDAPLHWRQIDGQWFEYTLAGLRPLNADEPVSHVSYFEADAYATWAGKRLPSEQEWEHAARGRRVDGNFRERGRFHPEPAEEGRKKPLQLFGDVWEWTRSPYGPYPGYRRGEGAFGEYNGKFMCNQMVARGGSCVTPRDHFRASYRNFFYPHDRWQFLGIRLAEDA</sequence>
<keyword evidence="1" id="KW-0560">Oxidoreductase</keyword>
<name>A0A1G5QES1_9GAMM</name>
<comment type="pathway">
    <text evidence="3">Amino-acid biosynthesis; ergothioneine biosynthesis.</text>
</comment>
<evidence type="ECO:0000313" key="7">
    <source>
        <dbReference type="Proteomes" id="UP000199648"/>
    </source>
</evidence>
<feature type="domain" description="Sulfatase-modifying factor enzyme-like" evidence="4">
    <location>
        <begin position="351"/>
        <end position="425"/>
    </location>
</feature>
<dbReference type="Proteomes" id="UP000199648">
    <property type="component" value="Unassembled WGS sequence"/>
</dbReference>
<dbReference type="InterPro" id="IPR024775">
    <property type="entry name" value="DinB-like"/>
</dbReference>
<dbReference type="PANTHER" id="PTHR23150">
    <property type="entry name" value="SULFATASE MODIFYING FACTOR 1, 2"/>
    <property type="match status" value="1"/>
</dbReference>
<evidence type="ECO:0000256" key="1">
    <source>
        <dbReference type="ARBA" id="ARBA00023002"/>
    </source>
</evidence>
<dbReference type="InterPro" id="IPR051043">
    <property type="entry name" value="Sulfatase_Mod_Factor_Kinase"/>
</dbReference>
<dbReference type="EMBL" id="FMWD01000005">
    <property type="protein sequence ID" value="SCZ59709.1"/>
    <property type="molecule type" value="Genomic_DNA"/>
</dbReference>
<evidence type="ECO:0000259" key="4">
    <source>
        <dbReference type="Pfam" id="PF03781"/>
    </source>
</evidence>
<evidence type="ECO:0000259" key="5">
    <source>
        <dbReference type="Pfam" id="PF12867"/>
    </source>
</evidence>